<evidence type="ECO:0000256" key="1">
    <source>
        <dbReference type="ARBA" id="ARBA00023157"/>
    </source>
</evidence>
<feature type="domain" description="Ig-like" evidence="4">
    <location>
        <begin position="112"/>
        <end position="207"/>
    </location>
</feature>
<dbReference type="CDD" id="cd07699">
    <property type="entry name" value="IgC1_L"/>
    <property type="match status" value="1"/>
</dbReference>
<sequence length="212" mass="22523">MRPGSGQGGPEDLRRQSPGPGQRWPLILLGLAVGAHGLLPPTAAPRSRAPGTEVPARSSPWRLWDRFLLQPGPQRTGPRCWPARFWSELQSPLIVFGGGTQLTVLGQPKAAPTVTLFPPSSEELSTNKATLVCLISDFYPGAVTVTWKAGGTTISQGVETTKPSKQSNSKYAASSYLSLSPSAWKSYSTGVTCQVTHEGSTVETTVMSSECS</sequence>
<dbReference type="FunFam" id="2.60.40.10:FF:000283">
    <property type="entry name" value="Immunoglobulin kappa constant"/>
    <property type="match status" value="1"/>
</dbReference>
<dbReference type="PANTHER" id="PTHR19944">
    <property type="entry name" value="MHC CLASS II-RELATED"/>
    <property type="match status" value="1"/>
</dbReference>
<dbReference type="PROSITE" id="PS50835">
    <property type="entry name" value="IG_LIKE"/>
    <property type="match status" value="1"/>
</dbReference>
<keyword evidence="1" id="KW-1015">Disulfide bond</keyword>
<organism evidence="5 6">
    <name type="scientific">Catagonus wagneri</name>
    <name type="common">Chacoan peccary</name>
    <dbReference type="NCBI Taxonomy" id="51154"/>
    <lineage>
        <taxon>Eukaryota</taxon>
        <taxon>Metazoa</taxon>
        <taxon>Chordata</taxon>
        <taxon>Craniata</taxon>
        <taxon>Vertebrata</taxon>
        <taxon>Euteleostomi</taxon>
        <taxon>Mammalia</taxon>
        <taxon>Eutheria</taxon>
        <taxon>Laurasiatheria</taxon>
        <taxon>Artiodactyla</taxon>
        <taxon>Suina</taxon>
        <taxon>Tayassuidae</taxon>
        <taxon>Catagonus</taxon>
    </lineage>
</organism>
<evidence type="ECO:0000313" key="6">
    <source>
        <dbReference type="Proteomes" id="UP000694540"/>
    </source>
</evidence>
<protein>
    <recommendedName>
        <fullName evidence="4">Ig-like domain-containing protein</fullName>
    </recommendedName>
</protein>
<feature type="region of interest" description="Disordered" evidence="3">
    <location>
        <begin position="1"/>
        <end position="22"/>
    </location>
</feature>
<name>A0A8C3WB65_9CETA</name>
<dbReference type="Proteomes" id="UP000694540">
    <property type="component" value="Unplaced"/>
</dbReference>
<dbReference type="InterPro" id="IPR013783">
    <property type="entry name" value="Ig-like_fold"/>
</dbReference>
<accession>A0A8C3WB65</accession>
<dbReference type="InterPro" id="IPR003597">
    <property type="entry name" value="Ig_C1-set"/>
</dbReference>
<keyword evidence="2" id="KW-0393">Immunoglobulin domain</keyword>
<dbReference type="Gene3D" id="2.60.40.10">
    <property type="entry name" value="Immunoglobulins"/>
    <property type="match status" value="1"/>
</dbReference>
<dbReference type="Pfam" id="PF07654">
    <property type="entry name" value="C1-set"/>
    <property type="match status" value="1"/>
</dbReference>
<evidence type="ECO:0000259" key="4">
    <source>
        <dbReference type="PROSITE" id="PS50835"/>
    </source>
</evidence>
<evidence type="ECO:0000313" key="5">
    <source>
        <dbReference type="Ensembl" id="ENSCWAP00000008455.1"/>
    </source>
</evidence>
<keyword evidence="6" id="KW-1185">Reference proteome</keyword>
<dbReference type="InterPro" id="IPR007110">
    <property type="entry name" value="Ig-like_dom"/>
</dbReference>
<dbReference type="AlphaFoldDB" id="A0A8C3WB65"/>
<evidence type="ECO:0000256" key="3">
    <source>
        <dbReference type="SAM" id="MobiDB-lite"/>
    </source>
</evidence>
<reference evidence="5" key="1">
    <citation type="submission" date="2025-08" db="UniProtKB">
        <authorList>
            <consortium name="Ensembl"/>
        </authorList>
    </citation>
    <scope>IDENTIFICATION</scope>
</reference>
<dbReference type="SUPFAM" id="SSF48726">
    <property type="entry name" value="Immunoglobulin"/>
    <property type="match status" value="1"/>
</dbReference>
<dbReference type="Ensembl" id="ENSCWAT00000009200.1">
    <property type="protein sequence ID" value="ENSCWAP00000008455.1"/>
    <property type="gene ID" value="ENSCWAG00000006548.1"/>
</dbReference>
<reference evidence="5" key="2">
    <citation type="submission" date="2025-09" db="UniProtKB">
        <authorList>
            <consortium name="Ensembl"/>
        </authorList>
    </citation>
    <scope>IDENTIFICATION</scope>
</reference>
<evidence type="ECO:0000256" key="2">
    <source>
        <dbReference type="ARBA" id="ARBA00023319"/>
    </source>
</evidence>
<dbReference type="GeneTree" id="ENSGT00940000153307"/>
<proteinExistence type="predicted"/>
<dbReference type="InterPro" id="IPR036179">
    <property type="entry name" value="Ig-like_dom_sf"/>
</dbReference>
<dbReference type="InterPro" id="IPR050160">
    <property type="entry name" value="MHC/Immunoglobulin"/>
</dbReference>
<dbReference type="PANTHER" id="PTHR19944:SF98">
    <property type="entry name" value="IG-LIKE DOMAIN-CONTAINING PROTEIN"/>
    <property type="match status" value="1"/>
</dbReference>
<dbReference type="SMART" id="SM00407">
    <property type="entry name" value="IGc1"/>
    <property type="match status" value="1"/>
</dbReference>